<dbReference type="PANTHER" id="PTHR44936:SF10">
    <property type="entry name" value="SENSOR PROTEIN RSTB"/>
    <property type="match status" value="1"/>
</dbReference>
<dbReference type="Pfam" id="PF00512">
    <property type="entry name" value="HisKA"/>
    <property type="match status" value="1"/>
</dbReference>
<dbReference type="InterPro" id="IPR003660">
    <property type="entry name" value="HAMP_dom"/>
</dbReference>
<feature type="domain" description="HAMP" evidence="12">
    <location>
        <begin position="214"/>
        <end position="266"/>
    </location>
</feature>
<dbReference type="SUPFAM" id="SSF55874">
    <property type="entry name" value="ATPase domain of HSP90 chaperone/DNA topoisomerase II/histidine kinase"/>
    <property type="match status" value="1"/>
</dbReference>
<keyword evidence="8" id="KW-0418">Kinase</keyword>
<dbReference type="Gene3D" id="1.10.287.130">
    <property type="match status" value="1"/>
</dbReference>
<dbReference type="InterPro" id="IPR003594">
    <property type="entry name" value="HATPase_dom"/>
</dbReference>
<evidence type="ECO:0000256" key="5">
    <source>
        <dbReference type="ARBA" id="ARBA00022553"/>
    </source>
</evidence>
<evidence type="ECO:0000313" key="13">
    <source>
        <dbReference type="EMBL" id="VAX39782.1"/>
    </source>
</evidence>
<dbReference type="GO" id="GO:0005524">
    <property type="term" value="F:ATP binding"/>
    <property type="evidence" value="ECO:0007669"/>
    <property type="project" value="UniProtKB-KW"/>
</dbReference>
<organism evidence="13">
    <name type="scientific">hydrothermal vent metagenome</name>
    <dbReference type="NCBI Taxonomy" id="652676"/>
    <lineage>
        <taxon>unclassified sequences</taxon>
        <taxon>metagenomes</taxon>
        <taxon>ecological metagenomes</taxon>
    </lineage>
</organism>
<dbReference type="PANTHER" id="PTHR44936">
    <property type="entry name" value="SENSOR PROTEIN CREC"/>
    <property type="match status" value="1"/>
</dbReference>
<keyword evidence="7" id="KW-0547">Nucleotide-binding</keyword>
<evidence type="ECO:0000256" key="7">
    <source>
        <dbReference type="ARBA" id="ARBA00022741"/>
    </source>
</evidence>
<keyword evidence="10" id="KW-0472">Membrane</keyword>
<dbReference type="GO" id="GO:0005886">
    <property type="term" value="C:plasma membrane"/>
    <property type="evidence" value="ECO:0007669"/>
    <property type="project" value="UniProtKB-SubCell"/>
</dbReference>
<protein>
    <recommendedName>
        <fullName evidence="3">histidine kinase</fullName>
        <ecNumber evidence="3">2.7.13.3</ecNumber>
    </recommendedName>
</protein>
<sequence>MSLHARFLVLLGVLGVAVLASILVTVWSVRLLDREQRRPAEQIGLVLGTLNEVKRTLWDQAGEIGFFVHPDKIETLQPGEDRVFTPEEIERYRMLGARALSRLASLDEVEASLVRAGVNTATNLRVRIERVNEMGERYMLGEVPEEREAARVAAMDGLYYLHEFLGRLEARLLDEAQLSVDYAGRVQRRLMTTLAASVLSVLLTLATAAWLFRRWVILRIDQLRIAAERIGSGDFAHRVEVHGDDELDRVGRQLNEMMHTIVTMQAERIERERLAAVGEMARLLAHNIRNPLGGIRSLAELSEQECAADDPVREHQRRIIRTVDQFIRWLNDLLSISNPLSVEPAPEAIGPWIEGLLESHRPLAETRGASLTLDLAEAPETAHFDRRHLEHAVSALLTNAIEVSPQGGEVRVTIARDEARGVWRLAVADEGPGIPEEILDSLFTPYFTTKRGGTGIGLAQARRIVQQHGGRIGAKNRGTVQCAGSGAEFFLELSLEPEAKEATIGQ</sequence>
<keyword evidence="5" id="KW-0597">Phosphoprotein</keyword>
<feature type="domain" description="Histidine kinase" evidence="11">
    <location>
        <begin position="283"/>
        <end position="497"/>
    </location>
</feature>
<evidence type="ECO:0000256" key="8">
    <source>
        <dbReference type="ARBA" id="ARBA00022777"/>
    </source>
</evidence>
<dbReference type="SMART" id="SM00388">
    <property type="entry name" value="HisKA"/>
    <property type="match status" value="1"/>
</dbReference>
<comment type="subcellular location">
    <subcellularLocation>
        <location evidence="2">Cell membrane</location>
        <topology evidence="2">Multi-pass membrane protein</topology>
    </subcellularLocation>
</comment>
<dbReference type="EMBL" id="UOGK01000285">
    <property type="protein sequence ID" value="VAX39782.1"/>
    <property type="molecule type" value="Genomic_DNA"/>
</dbReference>
<keyword evidence="10" id="KW-0812">Transmembrane</keyword>
<dbReference type="GO" id="GO:0000155">
    <property type="term" value="F:phosphorelay sensor kinase activity"/>
    <property type="evidence" value="ECO:0007669"/>
    <property type="project" value="InterPro"/>
</dbReference>
<dbReference type="SMART" id="SM00304">
    <property type="entry name" value="HAMP"/>
    <property type="match status" value="1"/>
</dbReference>
<dbReference type="AlphaFoldDB" id="A0A3B1DG69"/>
<dbReference type="Gene3D" id="6.10.340.10">
    <property type="match status" value="1"/>
</dbReference>
<keyword evidence="9" id="KW-0067">ATP-binding</keyword>
<dbReference type="SUPFAM" id="SSF158472">
    <property type="entry name" value="HAMP domain-like"/>
    <property type="match status" value="1"/>
</dbReference>
<dbReference type="CDD" id="cd00082">
    <property type="entry name" value="HisKA"/>
    <property type="match status" value="1"/>
</dbReference>
<dbReference type="Gene3D" id="3.30.565.10">
    <property type="entry name" value="Histidine kinase-like ATPase, C-terminal domain"/>
    <property type="match status" value="1"/>
</dbReference>
<dbReference type="PROSITE" id="PS50109">
    <property type="entry name" value="HIS_KIN"/>
    <property type="match status" value="1"/>
</dbReference>
<dbReference type="SUPFAM" id="SSF47384">
    <property type="entry name" value="Homodimeric domain of signal transducing histidine kinase"/>
    <property type="match status" value="1"/>
</dbReference>
<feature type="transmembrane region" description="Helical" evidence="10">
    <location>
        <begin position="194"/>
        <end position="212"/>
    </location>
</feature>
<dbReference type="InterPro" id="IPR036097">
    <property type="entry name" value="HisK_dim/P_sf"/>
</dbReference>
<proteinExistence type="predicted"/>
<evidence type="ECO:0000259" key="11">
    <source>
        <dbReference type="PROSITE" id="PS50109"/>
    </source>
</evidence>
<dbReference type="CDD" id="cd06225">
    <property type="entry name" value="HAMP"/>
    <property type="match status" value="1"/>
</dbReference>
<dbReference type="PROSITE" id="PS50885">
    <property type="entry name" value="HAMP"/>
    <property type="match status" value="1"/>
</dbReference>
<dbReference type="InterPro" id="IPR050980">
    <property type="entry name" value="2C_sensor_his_kinase"/>
</dbReference>
<dbReference type="InterPro" id="IPR005467">
    <property type="entry name" value="His_kinase_dom"/>
</dbReference>
<dbReference type="SMART" id="SM00387">
    <property type="entry name" value="HATPase_c"/>
    <property type="match status" value="1"/>
</dbReference>
<dbReference type="PRINTS" id="PR00344">
    <property type="entry name" value="BCTRLSENSOR"/>
</dbReference>
<dbReference type="Pfam" id="PF00672">
    <property type="entry name" value="HAMP"/>
    <property type="match status" value="1"/>
</dbReference>
<evidence type="ECO:0000256" key="10">
    <source>
        <dbReference type="SAM" id="Phobius"/>
    </source>
</evidence>
<dbReference type="Pfam" id="PF02518">
    <property type="entry name" value="HATPase_c"/>
    <property type="match status" value="1"/>
</dbReference>
<evidence type="ECO:0000256" key="2">
    <source>
        <dbReference type="ARBA" id="ARBA00004651"/>
    </source>
</evidence>
<dbReference type="InterPro" id="IPR003661">
    <property type="entry name" value="HisK_dim/P_dom"/>
</dbReference>
<keyword evidence="6" id="KW-0808">Transferase</keyword>
<evidence type="ECO:0000256" key="9">
    <source>
        <dbReference type="ARBA" id="ARBA00022840"/>
    </source>
</evidence>
<gene>
    <name evidence="13" type="ORF">MNBD_PLANCTO03-1592</name>
</gene>
<evidence type="ECO:0000256" key="3">
    <source>
        <dbReference type="ARBA" id="ARBA00012438"/>
    </source>
</evidence>
<dbReference type="InterPro" id="IPR036890">
    <property type="entry name" value="HATPase_C_sf"/>
</dbReference>
<evidence type="ECO:0000256" key="6">
    <source>
        <dbReference type="ARBA" id="ARBA00022679"/>
    </source>
</evidence>
<comment type="catalytic activity">
    <reaction evidence="1">
        <text>ATP + protein L-histidine = ADP + protein N-phospho-L-histidine.</text>
        <dbReference type="EC" id="2.7.13.3"/>
    </reaction>
</comment>
<keyword evidence="4" id="KW-1003">Cell membrane</keyword>
<name>A0A3B1DG69_9ZZZZ</name>
<evidence type="ECO:0000256" key="1">
    <source>
        <dbReference type="ARBA" id="ARBA00000085"/>
    </source>
</evidence>
<evidence type="ECO:0000259" key="12">
    <source>
        <dbReference type="PROSITE" id="PS50885"/>
    </source>
</evidence>
<feature type="transmembrane region" description="Helical" evidence="10">
    <location>
        <begin position="6"/>
        <end position="29"/>
    </location>
</feature>
<evidence type="ECO:0000256" key="4">
    <source>
        <dbReference type="ARBA" id="ARBA00022475"/>
    </source>
</evidence>
<dbReference type="EC" id="2.7.13.3" evidence="3"/>
<keyword evidence="10" id="KW-1133">Transmembrane helix</keyword>
<accession>A0A3B1DG69</accession>
<dbReference type="InterPro" id="IPR004358">
    <property type="entry name" value="Sig_transdc_His_kin-like_C"/>
</dbReference>
<reference evidence="13" key="1">
    <citation type="submission" date="2018-06" db="EMBL/GenBank/DDBJ databases">
        <authorList>
            <person name="Zhirakovskaya E."/>
        </authorList>
    </citation>
    <scope>NUCLEOTIDE SEQUENCE</scope>
</reference>